<dbReference type="InterPro" id="IPR036259">
    <property type="entry name" value="MFS_trans_sf"/>
</dbReference>
<evidence type="ECO:0000256" key="1">
    <source>
        <dbReference type="ARBA" id="ARBA00004141"/>
    </source>
</evidence>
<feature type="transmembrane region" description="Helical" evidence="6">
    <location>
        <begin position="200"/>
        <end position="223"/>
    </location>
</feature>
<dbReference type="InterPro" id="IPR011701">
    <property type="entry name" value="MFS"/>
</dbReference>
<feature type="domain" description="Major facilitator superfamily (MFS) profile" evidence="7">
    <location>
        <begin position="4"/>
        <end position="391"/>
    </location>
</feature>
<dbReference type="PROSITE" id="PS50850">
    <property type="entry name" value="MFS"/>
    <property type="match status" value="1"/>
</dbReference>
<dbReference type="CDD" id="cd17388">
    <property type="entry name" value="MFS_TetA"/>
    <property type="match status" value="1"/>
</dbReference>
<feature type="transmembrane region" description="Helical" evidence="6">
    <location>
        <begin position="341"/>
        <end position="360"/>
    </location>
</feature>
<dbReference type="PRINTS" id="PR01035">
    <property type="entry name" value="TCRTETA"/>
</dbReference>
<keyword evidence="9" id="KW-1185">Reference proteome</keyword>
<feature type="transmembrane region" description="Helical" evidence="6">
    <location>
        <begin position="131"/>
        <end position="153"/>
    </location>
</feature>
<evidence type="ECO:0000256" key="4">
    <source>
        <dbReference type="ARBA" id="ARBA00022989"/>
    </source>
</evidence>
<feature type="transmembrane region" description="Helical" evidence="6">
    <location>
        <begin position="39"/>
        <end position="61"/>
    </location>
</feature>
<feature type="transmembrane region" description="Helical" evidence="6">
    <location>
        <begin position="277"/>
        <end position="295"/>
    </location>
</feature>
<dbReference type="RefSeq" id="WP_302075566.1">
    <property type="nucleotide sequence ID" value="NZ_JAUKWQ010000001.1"/>
</dbReference>
<feature type="transmembrane region" description="Helical" evidence="6">
    <location>
        <begin position="243"/>
        <end position="265"/>
    </location>
</feature>
<organism evidence="8 9">
    <name type="scientific">Rhizobium oryzicola</name>
    <dbReference type="NCBI Taxonomy" id="1232668"/>
    <lineage>
        <taxon>Bacteria</taxon>
        <taxon>Pseudomonadati</taxon>
        <taxon>Pseudomonadota</taxon>
        <taxon>Alphaproteobacteria</taxon>
        <taxon>Hyphomicrobiales</taxon>
        <taxon>Rhizobiaceae</taxon>
        <taxon>Rhizobium/Agrobacterium group</taxon>
        <taxon>Rhizobium</taxon>
    </lineage>
</organism>
<feature type="transmembrane region" description="Helical" evidence="6">
    <location>
        <begin position="98"/>
        <end position="119"/>
    </location>
</feature>
<accession>A0ABT8SST8</accession>
<evidence type="ECO:0000313" key="9">
    <source>
        <dbReference type="Proteomes" id="UP001169006"/>
    </source>
</evidence>
<dbReference type="InterPro" id="IPR001958">
    <property type="entry name" value="Tet-R_TetA/multi-R_MdtG-like"/>
</dbReference>
<feature type="transmembrane region" description="Helical" evidence="6">
    <location>
        <begin position="159"/>
        <end position="179"/>
    </location>
</feature>
<feature type="transmembrane region" description="Helical" evidence="6">
    <location>
        <begin position="7"/>
        <end position="27"/>
    </location>
</feature>
<dbReference type="PANTHER" id="PTHR23504">
    <property type="entry name" value="MAJOR FACILITATOR SUPERFAMILY DOMAIN-CONTAINING PROTEIN 10"/>
    <property type="match status" value="1"/>
</dbReference>
<dbReference type="Pfam" id="PF07690">
    <property type="entry name" value="MFS_1"/>
    <property type="match status" value="1"/>
</dbReference>
<dbReference type="Gene3D" id="1.20.1250.20">
    <property type="entry name" value="MFS general substrate transporter like domains"/>
    <property type="match status" value="1"/>
</dbReference>
<evidence type="ECO:0000256" key="3">
    <source>
        <dbReference type="ARBA" id="ARBA00022692"/>
    </source>
</evidence>
<protein>
    <submittedName>
        <fullName evidence="8">TCR/Tet family MFS transporter</fullName>
    </submittedName>
</protein>
<comment type="caution">
    <text evidence="8">The sequence shown here is derived from an EMBL/GenBank/DDBJ whole genome shotgun (WGS) entry which is preliminary data.</text>
</comment>
<dbReference type="InterPro" id="IPR020846">
    <property type="entry name" value="MFS_dom"/>
</dbReference>
<keyword evidence="3 6" id="KW-0812">Transmembrane</keyword>
<keyword evidence="2" id="KW-0813">Transport</keyword>
<sequence length="401" mass="42789">MTRSLPLILMTVVLDAIGIGLIFPILPSLLHDVTHASDVTAYIGILMALYAAMQFLFSPLLGALGDRLGRRPILLMSLAGAMINYLFLAYASSLWLLLLGRALAGLTSANTSVAAAYITDISPEETRAKHFGLLNAMFGMGFIAGPVLGGLLGDHWVRLPFIAAAALTGLNFILCFFALPETRAPDRDKIDLATFNPLRPLRWALGMKDLLPLILIFFLFSGLDEAYGTCWALWGSDTFQWNGFWIGLSLGAYGVCQTLAQAFLAGPAAKLLGERKAILTGIACACAALGVFAFATQGWMVFAAMPVLALGGIGIPALQSLATRKVGEAEQGQFQGVLQSAVALASIGAPLAFASLYLSLRMVWPGAIWLTVIALYGMGAQLVLRVGFDAKDESRISSRNR</sequence>
<keyword evidence="4 6" id="KW-1133">Transmembrane helix</keyword>
<evidence type="ECO:0000256" key="6">
    <source>
        <dbReference type="SAM" id="Phobius"/>
    </source>
</evidence>
<proteinExistence type="predicted"/>
<gene>
    <name evidence="8" type="ORF">Q2T52_05055</name>
</gene>
<feature type="transmembrane region" description="Helical" evidence="6">
    <location>
        <begin position="366"/>
        <end position="388"/>
    </location>
</feature>
<comment type="subcellular location">
    <subcellularLocation>
        <location evidence="1">Membrane</location>
        <topology evidence="1">Multi-pass membrane protein</topology>
    </subcellularLocation>
</comment>
<dbReference type="Proteomes" id="UP001169006">
    <property type="component" value="Unassembled WGS sequence"/>
</dbReference>
<dbReference type="PANTHER" id="PTHR23504:SF15">
    <property type="entry name" value="MAJOR FACILITATOR SUPERFAMILY (MFS) PROFILE DOMAIN-CONTAINING PROTEIN"/>
    <property type="match status" value="1"/>
</dbReference>
<feature type="transmembrane region" description="Helical" evidence="6">
    <location>
        <begin position="301"/>
        <end position="321"/>
    </location>
</feature>
<feature type="transmembrane region" description="Helical" evidence="6">
    <location>
        <begin position="73"/>
        <end position="92"/>
    </location>
</feature>
<reference evidence="8" key="1">
    <citation type="journal article" date="2015" name="Int. J. Syst. Evol. Microbiol.">
        <title>Rhizobium oryzicola sp. nov., potential plant-growth-promoting endophytic bacteria isolated from rice roots.</title>
        <authorList>
            <person name="Zhang X.X."/>
            <person name="Gao J.S."/>
            <person name="Cao Y.H."/>
            <person name="Sheirdil R.A."/>
            <person name="Wang X.C."/>
            <person name="Zhang L."/>
        </authorList>
    </citation>
    <scope>NUCLEOTIDE SEQUENCE</scope>
    <source>
        <strain evidence="8">05753</strain>
    </source>
</reference>
<evidence type="ECO:0000256" key="5">
    <source>
        <dbReference type="ARBA" id="ARBA00023136"/>
    </source>
</evidence>
<name>A0ABT8SST8_9HYPH</name>
<dbReference type="EMBL" id="JAUKWQ010000001">
    <property type="protein sequence ID" value="MDO1581459.1"/>
    <property type="molecule type" value="Genomic_DNA"/>
</dbReference>
<keyword evidence="5 6" id="KW-0472">Membrane</keyword>
<evidence type="ECO:0000256" key="2">
    <source>
        <dbReference type="ARBA" id="ARBA00022448"/>
    </source>
</evidence>
<reference evidence="8" key="2">
    <citation type="submission" date="2023-07" db="EMBL/GenBank/DDBJ databases">
        <authorList>
            <person name="Sun H."/>
        </authorList>
    </citation>
    <scope>NUCLEOTIDE SEQUENCE</scope>
    <source>
        <strain evidence="8">05753</strain>
    </source>
</reference>
<evidence type="ECO:0000259" key="7">
    <source>
        <dbReference type="PROSITE" id="PS50850"/>
    </source>
</evidence>
<evidence type="ECO:0000313" key="8">
    <source>
        <dbReference type="EMBL" id="MDO1581459.1"/>
    </source>
</evidence>
<dbReference type="SUPFAM" id="SSF103473">
    <property type="entry name" value="MFS general substrate transporter"/>
    <property type="match status" value="1"/>
</dbReference>